<dbReference type="GO" id="GO:0006813">
    <property type="term" value="P:potassium ion transport"/>
    <property type="evidence" value="ECO:0007669"/>
    <property type="project" value="TreeGrafter"/>
</dbReference>
<sequence length="270" mass="31081">MRLFLLPVSTRRALIYCERAPLPPSKSTYLDRITTKANQTWANWENTPATKAWYAGGWKKQLTLQGNKFLRRIPYQEWGLKTIPALSQRRRDARETMEVKFPGLFVEKERVAGILERLATERQGLHRKRFWWSVVGMPITIPFALIPIIPNIPFFYLVFRAYSHWRALSGSLHLQHILSQNLYTLSPCPTMDALYASGLIHPSRAAAAAAAPPTPEQCERVAETVRREKEGEEVMVLKRWNGKLLADRFGLPEMEVEIERAVEQVEEGLK</sequence>
<dbReference type="GO" id="GO:0005743">
    <property type="term" value="C:mitochondrial inner membrane"/>
    <property type="evidence" value="ECO:0007669"/>
    <property type="project" value="TreeGrafter"/>
</dbReference>
<dbReference type="OrthoDB" id="5562676at2759"/>
<dbReference type="Proteomes" id="UP000799776">
    <property type="component" value="Unassembled WGS sequence"/>
</dbReference>
<evidence type="ECO:0000256" key="1">
    <source>
        <dbReference type="SAM" id="Phobius"/>
    </source>
</evidence>
<organism evidence="2 3">
    <name type="scientific">Saccharata proteae CBS 121410</name>
    <dbReference type="NCBI Taxonomy" id="1314787"/>
    <lineage>
        <taxon>Eukaryota</taxon>
        <taxon>Fungi</taxon>
        <taxon>Dikarya</taxon>
        <taxon>Ascomycota</taxon>
        <taxon>Pezizomycotina</taxon>
        <taxon>Dothideomycetes</taxon>
        <taxon>Dothideomycetes incertae sedis</taxon>
        <taxon>Botryosphaeriales</taxon>
        <taxon>Saccharataceae</taxon>
        <taxon>Saccharata</taxon>
    </lineage>
</organism>
<dbReference type="GO" id="GO:1902600">
    <property type="term" value="P:proton transmembrane transport"/>
    <property type="evidence" value="ECO:0007669"/>
    <property type="project" value="TreeGrafter"/>
</dbReference>
<protein>
    <recommendedName>
        <fullName evidence="4">Mitochondrial K+-H+ exchange-related-domain-containing protein</fullName>
    </recommendedName>
</protein>
<feature type="transmembrane region" description="Helical" evidence="1">
    <location>
        <begin position="130"/>
        <end position="159"/>
    </location>
</feature>
<proteinExistence type="predicted"/>
<dbReference type="EMBL" id="ML978714">
    <property type="protein sequence ID" value="KAF2089678.1"/>
    <property type="molecule type" value="Genomic_DNA"/>
</dbReference>
<dbReference type="InterPro" id="IPR018786">
    <property type="entry name" value="Mit_KHE1"/>
</dbReference>
<keyword evidence="1" id="KW-0812">Transmembrane</keyword>
<dbReference type="PANTHER" id="PTHR28062:SF1">
    <property type="entry name" value="TRANSMEMBRANE PROTEIN"/>
    <property type="match status" value="1"/>
</dbReference>
<keyword evidence="3" id="KW-1185">Reference proteome</keyword>
<gene>
    <name evidence="2" type="ORF">K490DRAFT_16475</name>
</gene>
<keyword evidence="1" id="KW-0472">Membrane</keyword>
<accession>A0A6A5YDA1</accession>
<feature type="non-terminal residue" evidence="2">
    <location>
        <position position="270"/>
    </location>
</feature>
<dbReference type="PANTHER" id="PTHR28062">
    <property type="entry name" value="K+-H+ EXCHANGE-LIKE PROTEIN"/>
    <property type="match status" value="1"/>
</dbReference>
<evidence type="ECO:0008006" key="4">
    <source>
        <dbReference type="Google" id="ProtNLM"/>
    </source>
</evidence>
<evidence type="ECO:0000313" key="3">
    <source>
        <dbReference type="Proteomes" id="UP000799776"/>
    </source>
</evidence>
<dbReference type="Pfam" id="PF10173">
    <property type="entry name" value="Mit_KHE1"/>
    <property type="match status" value="1"/>
</dbReference>
<name>A0A6A5YDA1_9PEZI</name>
<evidence type="ECO:0000313" key="2">
    <source>
        <dbReference type="EMBL" id="KAF2089678.1"/>
    </source>
</evidence>
<reference evidence="2" key="1">
    <citation type="journal article" date="2020" name="Stud. Mycol.">
        <title>101 Dothideomycetes genomes: a test case for predicting lifestyles and emergence of pathogens.</title>
        <authorList>
            <person name="Haridas S."/>
            <person name="Albert R."/>
            <person name="Binder M."/>
            <person name="Bloem J."/>
            <person name="Labutti K."/>
            <person name="Salamov A."/>
            <person name="Andreopoulos B."/>
            <person name="Baker S."/>
            <person name="Barry K."/>
            <person name="Bills G."/>
            <person name="Bluhm B."/>
            <person name="Cannon C."/>
            <person name="Castanera R."/>
            <person name="Culley D."/>
            <person name="Daum C."/>
            <person name="Ezra D."/>
            <person name="Gonzalez J."/>
            <person name="Henrissat B."/>
            <person name="Kuo A."/>
            <person name="Liang C."/>
            <person name="Lipzen A."/>
            <person name="Lutzoni F."/>
            <person name="Magnuson J."/>
            <person name="Mondo S."/>
            <person name="Nolan M."/>
            <person name="Ohm R."/>
            <person name="Pangilinan J."/>
            <person name="Park H.-J."/>
            <person name="Ramirez L."/>
            <person name="Alfaro M."/>
            <person name="Sun H."/>
            <person name="Tritt A."/>
            <person name="Yoshinaga Y."/>
            <person name="Zwiers L.-H."/>
            <person name="Turgeon B."/>
            <person name="Goodwin S."/>
            <person name="Spatafora J."/>
            <person name="Crous P."/>
            <person name="Grigoriev I."/>
        </authorList>
    </citation>
    <scope>NUCLEOTIDE SEQUENCE</scope>
    <source>
        <strain evidence="2">CBS 121410</strain>
    </source>
</reference>
<keyword evidence="1" id="KW-1133">Transmembrane helix</keyword>
<dbReference type="AlphaFoldDB" id="A0A6A5YDA1"/>